<accession>A0A176JYY1</accession>
<dbReference type="RefSeq" id="WP_068348328.1">
    <property type="nucleotide sequence ID" value="NZ_JFHK01000020.1"/>
</dbReference>
<sequence>MKKLLVILLVLFAFTVLMAETMEIPITINKTTQSLVPFKISMNKVLDLVGMDFDANWDSIRFIDENGVEVPYQIDDVDLNGKLSSGDEILLLLPGSVTMEVSDDFNIEAPEYEPALSVNTDEGIVVSTLTFKARVNDKGLVKVEKFESVEGTIVDEIGIARVAGWVGSTYYIDGELGKHEEKTTGDFKVVDMKVLPAGPVAVTVVSKLDCAPFVGLEQTIVTSIFKTGDVICTNRFMFKTYADLMKLQNMITRPITDLADDAVHMLPVFRRLVWADQLNITPREYWAERNAIMNVNGVPYIVFPATDSMKPLWWGATYIFASEESWRSNYSPSKGIGVAEINPVKPMVYVNYEKWVNGNTWVYESREFRDGIFKWIPGEFEVYESTAGNVTTEMKEWPARFKAGDEVVFNLYYDVYKSMSIPNAIEYLELRTAEIQSISIGE</sequence>
<protein>
    <submittedName>
        <fullName evidence="1">Uncharacterized protein</fullName>
    </submittedName>
</protein>
<gene>
    <name evidence="1" type="ORF">AT15_04010</name>
</gene>
<dbReference type="AlphaFoldDB" id="A0A176JYY1"/>
<dbReference type="Proteomes" id="UP000077339">
    <property type="component" value="Unassembled WGS sequence"/>
</dbReference>
<name>A0A176JYY1_9BACT</name>
<keyword evidence="2" id="KW-1185">Reference proteome</keyword>
<organism evidence="1 2">
    <name type="scientific">Kosmotoga arenicorallina S304</name>
    <dbReference type="NCBI Taxonomy" id="1453497"/>
    <lineage>
        <taxon>Bacteria</taxon>
        <taxon>Thermotogati</taxon>
        <taxon>Thermotogota</taxon>
        <taxon>Thermotogae</taxon>
        <taxon>Kosmotogales</taxon>
        <taxon>Kosmotogaceae</taxon>
        <taxon>Kosmotoga</taxon>
    </lineage>
</organism>
<evidence type="ECO:0000313" key="2">
    <source>
        <dbReference type="Proteomes" id="UP000077339"/>
    </source>
</evidence>
<reference evidence="1 2" key="1">
    <citation type="submission" date="2014-02" db="EMBL/GenBank/DDBJ databases">
        <title>Kosmotoga genome sequencing.</title>
        <authorList>
            <person name="Pollo S.M."/>
            <person name="Charchuk R."/>
            <person name="Nesbo C.L."/>
        </authorList>
    </citation>
    <scope>NUCLEOTIDE SEQUENCE [LARGE SCALE GENOMIC DNA]</scope>
    <source>
        <strain evidence="1 2">S304</strain>
    </source>
</reference>
<dbReference type="OrthoDB" id="43782at2"/>
<dbReference type="EMBL" id="JFHK01000020">
    <property type="protein sequence ID" value="OAA29163.1"/>
    <property type="molecule type" value="Genomic_DNA"/>
</dbReference>
<evidence type="ECO:0000313" key="1">
    <source>
        <dbReference type="EMBL" id="OAA29163.1"/>
    </source>
</evidence>
<proteinExistence type="predicted"/>
<comment type="caution">
    <text evidence="1">The sequence shown here is derived from an EMBL/GenBank/DDBJ whole genome shotgun (WGS) entry which is preliminary data.</text>
</comment>
<dbReference type="PATRIC" id="fig|1453497.3.peg.794"/>